<dbReference type="OrthoDB" id="1996065at2759"/>
<feature type="region of interest" description="Disordered" evidence="1">
    <location>
        <begin position="10"/>
        <end position="65"/>
    </location>
</feature>
<comment type="caution">
    <text evidence="2">The sequence shown here is derived from an EMBL/GenBank/DDBJ whole genome shotgun (WGS) entry which is preliminary data.</text>
</comment>
<evidence type="ECO:0000313" key="2">
    <source>
        <dbReference type="EMBL" id="KAH7441996.1"/>
    </source>
</evidence>
<accession>A0A8T2V7M9</accession>
<feature type="region of interest" description="Disordered" evidence="1">
    <location>
        <begin position="83"/>
        <end position="108"/>
    </location>
</feature>
<feature type="compositionally biased region" description="Low complexity" evidence="1">
    <location>
        <begin position="41"/>
        <end position="54"/>
    </location>
</feature>
<dbReference type="Proteomes" id="UP000825935">
    <property type="component" value="Chromosome 3"/>
</dbReference>
<evidence type="ECO:0000313" key="3">
    <source>
        <dbReference type="Proteomes" id="UP000825935"/>
    </source>
</evidence>
<gene>
    <name evidence="2" type="ORF">KP509_03G066000</name>
</gene>
<feature type="compositionally biased region" description="Polar residues" evidence="1">
    <location>
        <begin position="90"/>
        <end position="101"/>
    </location>
</feature>
<dbReference type="AlphaFoldDB" id="A0A8T2V7M9"/>
<sequence>MHFSFVKRVFRRKKHEKDQLPREGKQHLQLPLQQESHDVPSSSSSEYQQRHSSSAASPEDTAETSFTLSSKWMFRVRPKFLSSRVRRQKSLTSESSRSAHSTPPARQAVQKFLEGPSQSIGRDDAYQEECKELLRKLSAKGNRVPGFV</sequence>
<dbReference type="EMBL" id="CM035408">
    <property type="protein sequence ID" value="KAH7441996.1"/>
    <property type="molecule type" value="Genomic_DNA"/>
</dbReference>
<reference evidence="2" key="1">
    <citation type="submission" date="2021-08" db="EMBL/GenBank/DDBJ databases">
        <title>WGS assembly of Ceratopteris richardii.</title>
        <authorList>
            <person name="Marchant D.B."/>
            <person name="Chen G."/>
            <person name="Jenkins J."/>
            <person name="Shu S."/>
            <person name="Leebens-Mack J."/>
            <person name="Grimwood J."/>
            <person name="Schmutz J."/>
            <person name="Soltis P."/>
            <person name="Soltis D."/>
            <person name="Chen Z.-H."/>
        </authorList>
    </citation>
    <scope>NUCLEOTIDE SEQUENCE</scope>
    <source>
        <strain evidence="2">Whitten #5841</strain>
        <tissue evidence="2">Leaf</tissue>
    </source>
</reference>
<organism evidence="2 3">
    <name type="scientific">Ceratopteris richardii</name>
    <name type="common">Triangle waterfern</name>
    <dbReference type="NCBI Taxonomy" id="49495"/>
    <lineage>
        <taxon>Eukaryota</taxon>
        <taxon>Viridiplantae</taxon>
        <taxon>Streptophyta</taxon>
        <taxon>Embryophyta</taxon>
        <taxon>Tracheophyta</taxon>
        <taxon>Polypodiopsida</taxon>
        <taxon>Polypodiidae</taxon>
        <taxon>Polypodiales</taxon>
        <taxon>Pteridineae</taxon>
        <taxon>Pteridaceae</taxon>
        <taxon>Parkerioideae</taxon>
        <taxon>Ceratopteris</taxon>
    </lineage>
</organism>
<protein>
    <submittedName>
        <fullName evidence="2">Uncharacterized protein</fullName>
    </submittedName>
</protein>
<name>A0A8T2V7M9_CERRI</name>
<keyword evidence="3" id="KW-1185">Reference proteome</keyword>
<feature type="compositionally biased region" description="Basic and acidic residues" evidence="1">
    <location>
        <begin position="16"/>
        <end position="26"/>
    </location>
</feature>
<evidence type="ECO:0000256" key="1">
    <source>
        <dbReference type="SAM" id="MobiDB-lite"/>
    </source>
</evidence>
<proteinExistence type="predicted"/>